<dbReference type="GO" id="GO:0005829">
    <property type="term" value="C:cytosol"/>
    <property type="evidence" value="ECO:0007669"/>
    <property type="project" value="TreeGrafter"/>
</dbReference>
<sequence length="108" mass="11735">MVMIEAFVRPEKTDFILACLLEQGFPAVTRVSVLGRGKQKGLKANAVYYGELPKELIIMIVEDKDEDKVVEAMMKSAKTGDEGAYGDGKIFVTPVSSAYTISSGKAEL</sequence>
<evidence type="ECO:0000256" key="1">
    <source>
        <dbReference type="ARBA" id="ARBA00002440"/>
    </source>
</evidence>
<dbReference type="PRINTS" id="PR00340">
    <property type="entry name" value="PIIGLNB"/>
</dbReference>
<dbReference type="Proteomes" id="UP000007488">
    <property type="component" value="Chromosome"/>
</dbReference>
<organism evidence="5 6">
    <name type="scientific">Syntrophobotulus glycolicus (strain DSM 8271 / FlGlyR)</name>
    <dbReference type="NCBI Taxonomy" id="645991"/>
    <lineage>
        <taxon>Bacteria</taxon>
        <taxon>Bacillati</taxon>
        <taxon>Bacillota</taxon>
        <taxon>Clostridia</taxon>
        <taxon>Eubacteriales</taxon>
        <taxon>Desulfitobacteriaceae</taxon>
        <taxon>Syntrophobotulus</taxon>
    </lineage>
</organism>
<name>F0T189_SYNGF</name>
<comment type="function">
    <text evidence="1">Could be involved in the regulation of nitrogen fixation.</text>
</comment>
<dbReference type="PROSITE" id="PS51343">
    <property type="entry name" value="PII_GLNB_DOM"/>
    <property type="match status" value="1"/>
</dbReference>
<dbReference type="SUPFAM" id="SSF54913">
    <property type="entry name" value="GlnB-like"/>
    <property type="match status" value="1"/>
</dbReference>
<proteinExistence type="predicted"/>
<accession>F0T189</accession>
<dbReference type="AlphaFoldDB" id="F0T189"/>
<dbReference type="STRING" id="645991.Sgly_0800"/>
<gene>
    <name evidence="5" type="ordered locus">Sgly_0800</name>
</gene>
<reference evidence="5 6" key="1">
    <citation type="journal article" date="2011" name="Stand. Genomic Sci.">
        <title>Complete genome sequence of Syntrophobotulus glycolicus type strain (FlGlyR).</title>
        <authorList>
            <person name="Han C."/>
            <person name="Mwirichia R."/>
            <person name="Chertkov O."/>
            <person name="Held B."/>
            <person name="Lapidus A."/>
            <person name="Nolan M."/>
            <person name="Lucas S."/>
            <person name="Hammon N."/>
            <person name="Deshpande S."/>
            <person name="Cheng J.F."/>
            <person name="Tapia R."/>
            <person name="Goodwin L."/>
            <person name="Pitluck S."/>
            <person name="Huntemann M."/>
            <person name="Liolios K."/>
            <person name="Ivanova N."/>
            <person name="Pagani I."/>
            <person name="Mavromatis K."/>
            <person name="Ovchinikova G."/>
            <person name="Pati A."/>
            <person name="Chen A."/>
            <person name="Palaniappan K."/>
            <person name="Land M."/>
            <person name="Hauser L."/>
            <person name="Brambilla E.M."/>
            <person name="Rohde M."/>
            <person name="Spring S."/>
            <person name="Sikorski J."/>
            <person name="Goker M."/>
            <person name="Woyke T."/>
            <person name="Bristow J."/>
            <person name="Eisen J.A."/>
            <person name="Markowitz V."/>
            <person name="Hugenholtz P."/>
            <person name="Kyrpides N.C."/>
            <person name="Klenk H.P."/>
            <person name="Detter J.C."/>
        </authorList>
    </citation>
    <scope>NUCLEOTIDE SEQUENCE [LARGE SCALE GENOMIC DNA]</scope>
    <source>
        <strain evidence="6">DSM 8271 / FlGlyR</strain>
    </source>
</reference>
<dbReference type="GO" id="GO:0030234">
    <property type="term" value="F:enzyme regulator activity"/>
    <property type="evidence" value="ECO:0007669"/>
    <property type="project" value="InterPro"/>
</dbReference>
<dbReference type="SMART" id="SM00938">
    <property type="entry name" value="P-II"/>
    <property type="match status" value="1"/>
</dbReference>
<evidence type="ECO:0000256" key="2">
    <source>
        <dbReference type="ARBA" id="ARBA00023015"/>
    </source>
</evidence>
<dbReference type="PANTHER" id="PTHR30115">
    <property type="entry name" value="NITROGEN REGULATORY PROTEIN P-II"/>
    <property type="match status" value="1"/>
</dbReference>
<reference evidence="6" key="2">
    <citation type="submission" date="2011-02" db="EMBL/GenBank/DDBJ databases">
        <title>The complete genome of Syntrophobotulus glycolicus DSM 8271.</title>
        <authorList>
            <person name="Lucas S."/>
            <person name="Copeland A."/>
            <person name="Lapidus A."/>
            <person name="Bruce D."/>
            <person name="Goodwin L."/>
            <person name="Pitluck S."/>
            <person name="Kyrpides N."/>
            <person name="Mavromatis K."/>
            <person name="Pagani I."/>
            <person name="Ivanova N."/>
            <person name="Mikhailova N."/>
            <person name="Chertkov O."/>
            <person name="Held B."/>
            <person name="Detter J.C."/>
            <person name="Tapia R."/>
            <person name="Han C."/>
            <person name="Land M."/>
            <person name="Hauser L."/>
            <person name="Markowitz V."/>
            <person name="Cheng J.-F."/>
            <person name="Hugenholtz P."/>
            <person name="Woyke T."/>
            <person name="Wu D."/>
            <person name="Spring S."/>
            <person name="Schroeder M."/>
            <person name="Brambilla E."/>
            <person name="Klenk H.-P."/>
            <person name="Eisen J.A."/>
        </authorList>
    </citation>
    <scope>NUCLEOTIDE SEQUENCE [LARGE SCALE GENOMIC DNA]</scope>
    <source>
        <strain evidence="6">DSM 8271 / FlGlyR</strain>
    </source>
</reference>
<keyword evidence="3" id="KW-0804">Transcription</keyword>
<protein>
    <submittedName>
        <fullName evidence="5">Nitrogen regulatory protein P-II</fullName>
    </submittedName>
</protein>
<evidence type="ECO:0000256" key="4">
    <source>
        <dbReference type="ARBA" id="ARBA00023231"/>
    </source>
</evidence>
<dbReference type="GO" id="GO:0006808">
    <property type="term" value="P:regulation of nitrogen utilization"/>
    <property type="evidence" value="ECO:0007669"/>
    <property type="project" value="InterPro"/>
</dbReference>
<dbReference type="InterPro" id="IPR015867">
    <property type="entry name" value="N-reg_PII/ATP_PRibTrfase_C"/>
</dbReference>
<dbReference type="GO" id="GO:0005524">
    <property type="term" value="F:ATP binding"/>
    <property type="evidence" value="ECO:0007669"/>
    <property type="project" value="TreeGrafter"/>
</dbReference>
<dbReference type="HOGENOM" id="CLU_082268_0_1_9"/>
<evidence type="ECO:0000313" key="5">
    <source>
        <dbReference type="EMBL" id="ADY55153.1"/>
    </source>
</evidence>
<dbReference type="PANTHER" id="PTHR30115:SF13">
    <property type="entry name" value="PII-LIKE PROTEIN GLNBI"/>
    <property type="match status" value="1"/>
</dbReference>
<dbReference type="eggNOG" id="COG0347">
    <property type="taxonomic scope" value="Bacteria"/>
</dbReference>
<dbReference type="Pfam" id="PF00543">
    <property type="entry name" value="P-II"/>
    <property type="match status" value="1"/>
</dbReference>
<evidence type="ECO:0000256" key="3">
    <source>
        <dbReference type="ARBA" id="ARBA00023163"/>
    </source>
</evidence>
<keyword evidence="4" id="KW-0535">Nitrogen fixation</keyword>
<keyword evidence="2" id="KW-0805">Transcription regulation</keyword>
<keyword evidence="6" id="KW-1185">Reference proteome</keyword>
<dbReference type="RefSeq" id="WP_013624024.1">
    <property type="nucleotide sequence ID" value="NC_015172.1"/>
</dbReference>
<dbReference type="Gene3D" id="3.30.70.120">
    <property type="match status" value="1"/>
</dbReference>
<dbReference type="OrthoDB" id="9802729at2"/>
<dbReference type="InterPro" id="IPR011322">
    <property type="entry name" value="N-reg_PII-like_a/b"/>
</dbReference>
<dbReference type="EMBL" id="CP002547">
    <property type="protein sequence ID" value="ADY55153.1"/>
    <property type="molecule type" value="Genomic_DNA"/>
</dbReference>
<dbReference type="KEGG" id="sgy:Sgly_0800"/>
<evidence type="ECO:0000313" key="6">
    <source>
        <dbReference type="Proteomes" id="UP000007488"/>
    </source>
</evidence>
<dbReference type="InterPro" id="IPR002187">
    <property type="entry name" value="N-reg_PII"/>
</dbReference>